<dbReference type="FunFam" id="2.40.10.10:FF:000028">
    <property type="entry name" value="Serine protease easter"/>
    <property type="match status" value="1"/>
</dbReference>
<dbReference type="InterPro" id="IPR051487">
    <property type="entry name" value="Ser/Thr_Proteases_Immune/Dev"/>
</dbReference>
<keyword evidence="8" id="KW-1015">Disulfide bond</keyword>
<dbReference type="InterPro" id="IPR043504">
    <property type="entry name" value="Peptidase_S1_PA_chymotrypsin"/>
</dbReference>
<dbReference type="PROSITE" id="PS50240">
    <property type="entry name" value="TRYPSIN_DOM"/>
    <property type="match status" value="1"/>
</dbReference>
<evidence type="ECO:0000313" key="14">
    <source>
        <dbReference type="Proteomes" id="UP001162162"/>
    </source>
</evidence>
<dbReference type="InterPro" id="IPR018114">
    <property type="entry name" value="TRYPSIN_HIS"/>
</dbReference>
<evidence type="ECO:0000256" key="9">
    <source>
        <dbReference type="ARBA" id="ARBA00023180"/>
    </source>
</evidence>
<accession>A0AAV8Z9H5</accession>
<dbReference type="PRINTS" id="PR00722">
    <property type="entry name" value="CHYMOTRYPSIN"/>
</dbReference>
<evidence type="ECO:0000256" key="3">
    <source>
        <dbReference type="ARBA" id="ARBA00022729"/>
    </source>
</evidence>
<organism evidence="13 14">
    <name type="scientific">Aromia moschata</name>
    <dbReference type="NCBI Taxonomy" id="1265417"/>
    <lineage>
        <taxon>Eukaryota</taxon>
        <taxon>Metazoa</taxon>
        <taxon>Ecdysozoa</taxon>
        <taxon>Arthropoda</taxon>
        <taxon>Hexapoda</taxon>
        <taxon>Insecta</taxon>
        <taxon>Pterygota</taxon>
        <taxon>Neoptera</taxon>
        <taxon>Endopterygota</taxon>
        <taxon>Coleoptera</taxon>
        <taxon>Polyphaga</taxon>
        <taxon>Cucujiformia</taxon>
        <taxon>Chrysomeloidea</taxon>
        <taxon>Cerambycidae</taxon>
        <taxon>Cerambycinae</taxon>
        <taxon>Callichromatini</taxon>
        <taxon>Aromia</taxon>
    </lineage>
</organism>
<dbReference type="SMART" id="SM00020">
    <property type="entry name" value="Tryp_SPc"/>
    <property type="match status" value="1"/>
</dbReference>
<dbReference type="GO" id="GO:0046872">
    <property type="term" value="F:metal ion binding"/>
    <property type="evidence" value="ECO:0007669"/>
    <property type="project" value="UniProtKB-KW"/>
</dbReference>
<dbReference type="InterPro" id="IPR009003">
    <property type="entry name" value="Peptidase_S1_PA"/>
</dbReference>
<protein>
    <recommendedName>
        <fullName evidence="12">Peptidase S1 domain-containing protein</fullName>
    </recommendedName>
</protein>
<dbReference type="AlphaFoldDB" id="A0AAV8Z9H5"/>
<evidence type="ECO:0000256" key="7">
    <source>
        <dbReference type="ARBA" id="ARBA00023145"/>
    </source>
</evidence>
<evidence type="ECO:0000256" key="8">
    <source>
        <dbReference type="ARBA" id="ARBA00023157"/>
    </source>
</evidence>
<evidence type="ECO:0000256" key="2">
    <source>
        <dbReference type="ARBA" id="ARBA00022723"/>
    </source>
</evidence>
<keyword evidence="6" id="KW-0106">Calcium</keyword>
<keyword evidence="5 11" id="KW-0720">Serine protease</keyword>
<dbReference type="InterPro" id="IPR001314">
    <property type="entry name" value="Peptidase_S1A"/>
</dbReference>
<evidence type="ECO:0000313" key="13">
    <source>
        <dbReference type="EMBL" id="KAJ8960286.1"/>
    </source>
</evidence>
<evidence type="ECO:0000256" key="1">
    <source>
        <dbReference type="ARBA" id="ARBA00022670"/>
    </source>
</evidence>
<dbReference type="EMBL" id="JAPWTK010000009">
    <property type="protein sequence ID" value="KAJ8960286.1"/>
    <property type="molecule type" value="Genomic_DNA"/>
</dbReference>
<keyword evidence="9" id="KW-0325">Glycoprotein</keyword>
<keyword evidence="7" id="KW-0865">Zymogen</keyword>
<feature type="domain" description="Peptidase S1" evidence="12">
    <location>
        <begin position="74"/>
        <end position="325"/>
    </location>
</feature>
<dbReference type="SUPFAM" id="SSF50494">
    <property type="entry name" value="Trypsin-like serine proteases"/>
    <property type="match status" value="1"/>
</dbReference>
<evidence type="ECO:0000256" key="10">
    <source>
        <dbReference type="ARBA" id="ARBA00024195"/>
    </source>
</evidence>
<dbReference type="PANTHER" id="PTHR24256">
    <property type="entry name" value="TRYPTASE-RELATED"/>
    <property type="match status" value="1"/>
</dbReference>
<evidence type="ECO:0000259" key="12">
    <source>
        <dbReference type="PROSITE" id="PS50240"/>
    </source>
</evidence>
<keyword evidence="1 11" id="KW-0645">Protease</keyword>
<gene>
    <name evidence="13" type="ORF">NQ318_004011</name>
</gene>
<dbReference type="Gene3D" id="2.40.10.10">
    <property type="entry name" value="Trypsin-like serine proteases"/>
    <property type="match status" value="2"/>
</dbReference>
<evidence type="ECO:0000256" key="11">
    <source>
        <dbReference type="RuleBase" id="RU363034"/>
    </source>
</evidence>
<keyword evidence="3" id="KW-0732">Signal</keyword>
<sequence>MVEFLAGSPKPLTKATVNKLMQYLCGYQESIAQVCCPPETIVIEGEDALPDVTGHSNLRLLPPDCGLIETESRIRNGENAELLEFPWMAILSYNTSKGVKFNCGGSIINENYILTAAHCIAGTPDPLLGVRVGEYDTSSEKDCEDDTCNPPVQDLIIEKIIPHPQYNTTFYANDIALLRVSKINFTVENAKPICLPTTEDLRDQKLKTAVVTGWGFTRPFTRKASVLQKVALPVQNLSTCIDAYRPLKQVKLSNKQLCVGGTERKDSCGGDSGGPLQVPVHFDGEDRYVQHGIVSIGHAYCGTVGYPGIFTRVASHVKWILDTTSCNVPLCNVIFVKN</sequence>
<comment type="caution">
    <text evidence="13">The sequence shown here is derived from an EMBL/GenBank/DDBJ whole genome shotgun (WGS) entry which is preliminary data.</text>
</comment>
<dbReference type="PROSITE" id="PS00135">
    <property type="entry name" value="TRYPSIN_SER"/>
    <property type="match status" value="1"/>
</dbReference>
<keyword evidence="14" id="KW-1185">Reference proteome</keyword>
<evidence type="ECO:0000256" key="6">
    <source>
        <dbReference type="ARBA" id="ARBA00022837"/>
    </source>
</evidence>
<dbReference type="FunFam" id="2.40.10.10:FF:000078">
    <property type="entry name" value="Serine protease H137"/>
    <property type="match status" value="1"/>
</dbReference>
<evidence type="ECO:0000256" key="4">
    <source>
        <dbReference type="ARBA" id="ARBA00022801"/>
    </source>
</evidence>
<dbReference type="CDD" id="cd00190">
    <property type="entry name" value="Tryp_SPc"/>
    <property type="match status" value="1"/>
</dbReference>
<name>A0AAV8Z9H5_9CUCU</name>
<dbReference type="PROSITE" id="PS00134">
    <property type="entry name" value="TRYPSIN_HIS"/>
    <property type="match status" value="1"/>
</dbReference>
<comment type="similarity">
    <text evidence="10">Belongs to the peptidase S1 family. CLIP subfamily.</text>
</comment>
<proteinExistence type="inferred from homology"/>
<dbReference type="GO" id="GO:0004252">
    <property type="term" value="F:serine-type endopeptidase activity"/>
    <property type="evidence" value="ECO:0007669"/>
    <property type="project" value="InterPro"/>
</dbReference>
<dbReference type="InterPro" id="IPR033116">
    <property type="entry name" value="TRYPSIN_SER"/>
</dbReference>
<keyword evidence="4 11" id="KW-0378">Hydrolase</keyword>
<dbReference type="InterPro" id="IPR001254">
    <property type="entry name" value="Trypsin_dom"/>
</dbReference>
<dbReference type="Proteomes" id="UP001162162">
    <property type="component" value="Unassembled WGS sequence"/>
</dbReference>
<dbReference type="GO" id="GO:0051604">
    <property type="term" value="P:protein maturation"/>
    <property type="evidence" value="ECO:0007669"/>
    <property type="project" value="UniProtKB-ARBA"/>
</dbReference>
<evidence type="ECO:0000256" key="5">
    <source>
        <dbReference type="ARBA" id="ARBA00022825"/>
    </source>
</evidence>
<reference evidence="13" key="1">
    <citation type="journal article" date="2023" name="Insect Mol. Biol.">
        <title>Genome sequencing provides insights into the evolution of gene families encoding plant cell wall-degrading enzymes in longhorned beetles.</title>
        <authorList>
            <person name="Shin N.R."/>
            <person name="Okamura Y."/>
            <person name="Kirsch R."/>
            <person name="Pauchet Y."/>
        </authorList>
    </citation>
    <scope>NUCLEOTIDE SEQUENCE</scope>
    <source>
        <strain evidence="13">AMC_N1</strain>
    </source>
</reference>
<dbReference type="GO" id="GO:0006508">
    <property type="term" value="P:proteolysis"/>
    <property type="evidence" value="ECO:0007669"/>
    <property type="project" value="UniProtKB-KW"/>
</dbReference>
<dbReference type="Pfam" id="PF00089">
    <property type="entry name" value="Trypsin"/>
    <property type="match status" value="1"/>
</dbReference>
<keyword evidence="2" id="KW-0479">Metal-binding</keyword>